<name>A0A1I4A1G3_9BACL</name>
<evidence type="ECO:0000313" key="9">
    <source>
        <dbReference type="Proteomes" id="UP000198915"/>
    </source>
</evidence>
<dbReference type="GO" id="GO:0005886">
    <property type="term" value="C:plasma membrane"/>
    <property type="evidence" value="ECO:0007669"/>
    <property type="project" value="UniProtKB-SubCell"/>
</dbReference>
<evidence type="ECO:0000256" key="6">
    <source>
        <dbReference type="SAM" id="Phobius"/>
    </source>
</evidence>
<feature type="domain" description="RDD" evidence="7">
    <location>
        <begin position="28"/>
        <end position="153"/>
    </location>
</feature>
<evidence type="ECO:0000256" key="4">
    <source>
        <dbReference type="ARBA" id="ARBA00022989"/>
    </source>
</evidence>
<comment type="subcellular location">
    <subcellularLocation>
        <location evidence="1">Cell membrane</location>
        <topology evidence="1">Multi-pass membrane protein</topology>
    </subcellularLocation>
</comment>
<evidence type="ECO:0000256" key="5">
    <source>
        <dbReference type="ARBA" id="ARBA00023136"/>
    </source>
</evidence>
<gene>
    <name evidence="8" type="ORF">SAMN05518846_11490</name>
</gene>
<dbReference type="EMBL" id="FORT01000014">
    <property type="protein sequence ID" value="SFK49791.1"/>
    <property type="molecule type" value="Genomic_DNA"/>
</dbReference>
<protein>
    <submittedName>
        <fullName evidence="8">Uncharacterized membrane protein YckC, RDD family</fullName>
    </submittedName>
</protein>
<dbReference type="InterPro" id="IPR010432">
    <property type="entry name" value="RDD"/>
</dbReference>
<dbReference type="PANTHER" id="PTHR36115:SF9">
    <property type="entry name" value="LMO1584 PROTEIN"/>
    <property type="match status" value="1"/>
</dbReference>
<keyword evidence="9" id="KW-1185">Reference proteome</keyword>
<dbReference type="RefSeq" id="WP_092273281.1">
    <property type="nucleotide sequence ID" value="NZ_FORT01000014.1"/>
</dbReference>
<keyword evidence="4 6" id="KW-1133">Transmembrane helix</keyword>
<dbReference type="STRING" id="1884381.SAMN05518846_11490"/>
<organism evidence="8 9">
    <name type="scientific">Brevibacillus centrosporus</name>
    <dbReference type="NCBI Taxonomy" id="54910"/>
    <lineage>
        <taxon>Bacteria</taxon>
        <taxon>Bacillati</taxon>
        <taxon>Bacillota</taxon>
        <taxon>Bacilli</taxon>
        <taxon>Bacillales</taxon>
        <taxon>Paenibacillaceae</taxon>
        <taxon>Brevibacillus</taxon>
    </lineage>
</organism>
<proteinExistence type="predicted"/>
<reference evidence="9" key="1">
    <citation type="submission" date="2016-10" db="EMBL/GenBank/DDBJ databases">
        <authorList>
            <person name="Varghese N."/>
            <person name="Submissions S."/>
        </authorList>
    </citation>
    <scope>NUCLEOTIDE SEQUENCE [LARGE SCALE GENOMIC DNA]</scope>
    <source>
        <strain evidence="9">OK042</strain>
    </source>
</reference>
<dbReference type="InterPro" id="IPR051791">
    <property type="entry name" value="Pra-immunoreactive"/>
</dbReference>
<evidence type="ECO:0000259" key="7">
    <source>
        <dbReference type="Pfam" id="PF06271"/>
    </source>
</evidence>
<feature type="transmembrane region" description="Helical" evidence="6">
    <location>
        <begin position="122"/>
        <end position="141"/>
    </location>
</feature>
<dbReference type="AlphaFoldDB" id="A0A1I4A1G3"/>
<feature type="transmembrane region" description="Helical" evidence="6">
    <location>
        <begin position="65"/>
        <end position="88"/>
    </location>
</feature>
<evidence type="ECO:0000313" key="8">
    <source>
        <dbReference type="EMBL" id="SFK49791.1"/>
    </source>
</evidence>
<keyword evidence="5 6" id="KW-0472">Membrane</keyword>
<dbReference type="Pfam" id="PF06271">
    <property type="entry name" value="RDD"/>
    <property type="match status" value="1"/>
</dbReference>
<dbReference type="PANTHER" id="PTHR36115">
    <property type="entry name" value="PROLINE-RICH ANTIGEN HOMOLOG-RELATED"/>
    <property type="match status" value="1"/>
</dbReference>
<evidence type="ECO:0000256" key="3">
    <source>
        <dbReference type="ARBA" id="ARBA00022692"/>
    </source>
</evidence>
<dbReference type="Proteomes" id="UP000198915">
    <property type="component" value="Unassembled WGS sequence"/>
</dbReference>
<sequence>MKETSFDYQPVVISQTDHQTESPIVHDYAGFWIRVAATLLDSLFLVGLNMLVFNPLRRAFGVSDAFFSMIDLTEIIIDLLYMILLTWWSGQTLGKVILGIRVINARQSRGNLGLGQVFLREVIGKFLSSLPFSLGYMWVGWNQRKQGWHDLLSKTFVIRERRM</sequence>
<keyword evidence="3 6" id="KW-0812">Transmembrane</keyword>
<evidence type="ECO:0000256" key="1">
    <source>
        <dbReference type="ARBA" id="ARBA00004651"/>
    </source>
</evidence>
<keyword evidence="2" id="KW-1003">Cell membrane</keyword>
<feature type="transmembrane region" description="Helical" evidence="6">
    <location>
        <begin position="31"/>
        <end position="53"/>
    </location>
</feature>
<accession>A0A1I4A1G3</accession>
<evidence type="ECO:0000256" key="2">
    <source>
        <dbReference type="ARBA" id="ARBA00022475"/>
    </source>
</evidence>